<protein>
    <submittedName>
        <fullName evidence="10">ABC transporter permease</fullName>
    </submittedName>
</protein>
<feature type="transmembrane region" description="Helical" evidence="8">
    <location>
        <begin position="217"/>
        <end position="236"/>
    </location>
</feature>
<feature type="transmembrane region" description="Helical" evidence="8">
    <location>
        <begin position="120"/>
        <end position="140"/>
    </location>
</feature>
<dbReference type="AlphaFoldDB" id="A0A261SMC8"/>
<evidence type="ECO:0000259" key="9">
    <source>
        <dbReference type="PROSITE" id="PS50928"/>
    </source>
</evidence>
<dbReference type="InterPro" id="IPR035906">
    <property type="entry name" value="MetI-like_sf"/>
</dbReference>
<evidence type="ECO:0000256" key="1">
    <source>
        <dbReference type="ARBA" id="ARBA00004429"/>
    </source>
</evidence>
<dbReference type="PANTHER" id="PTHR43357:SF4">
    <property type="entry name" value="INNER MEMBRANE ABC TRANSPORTER PERMEASE PROTEIN YDCV"/>
    <property type="match status" value="1"/>
</dbReference>
<organism evidence="10 11">
    <name type="scientific">Bordetella genomosp. 10</name>
    <dbReference type="NCBI Taxonomy" id="1416804"/>
    <lineage>
        <taxon>Bacteria</taxon>
        <taxon>Pseudomonadati</taxon>
        <taxon>Pseudomonadota</taxon>
        <taxon>Betaproteobacteria</taxon>
        <taxon>Burkholderiales</taxon>
        <taxon>Alcaligenaceae</taxon>
        <taxon>Bordetella</taxon>
    </lineage>
</organism>
<feature type="transmembrane region" description="Helical" evidence="8">
    <location>
        <begin position="191"/>
        <end position="210"/>
    </location>
</feature>
<dbReference type="EMBL" id="NEVM01000001">
    <property type="protein sequence ID" value="OZI38578.1"/>
    <property type="molecule type" value="Genomic_DNA"/>
</dbReference>
<dbReference type="OrthoDB" id="9783270at2"/>
<evidence type="ECO:0000256" key="6">
    <source>
        <dbReference type="ARBA" id="ARBA00022989"/>
    </source>
</evidence>
<keyword evidence="11" id="KW-1185">Reference proteome</keyword>
<comment type="caution">
    <text evidence="10">The sequence shown here is derived from an EMBL/GenBank/DDBJ whole genome shotgun (WGS) entry which is preliminary data.</text>
</comment>
<dbReference type="Proteomes" id="UP000216020">
    <property type="component" value="Unassembled WGS sequence"/>
</dbReference>
<dbReference type="SUPFAM" id="SSF161098">
    <property type="entry name" value="MetI-like"/>
    <property type="match status" value="1"/>
</dbReference>
<dbReference type="Gene3D" id="1.10.3720.10">
    <property type="entry name" value="MetI-like"/>
    <property type="match status" value="1"/>
</dbReference>
<dbReference type="GO" id="GO:0005886">
    <property type="term" value="C:plasma membrane"/>
    <property type="evidence" value="ECO:0007669"/>
    <property type="project" value="UniProtKB-SubCell"/>
</dbReference>
<evidence type="ECO:0000256" key="2">
    <source>
        <dbReference type="ARBA" id="ARBA00022448"/>
    </source>
</evidence>
<dbReference type="InterPro" id="IPR000515">
    <property type="entry name" value="MetI-like"/>
</dbReference>
<dbReference type="PANTHER" id="PTHR43357">
    <property type="entry name" value="INNER MEMBRANE ABC TRANSPORTER PERMEASE PROTEIN YDCV"/>
    <property type="match status" value="1"/>
</dbReference>
<feature type="transmembrane region" description="Helical" evidence="8">
    <location>
        <begin position="160"/>
        <end position="185"/>
    </location>
</feature>
<keyword evidence="3" id="KW-1003">Cell membrane</keyword>
<comment type="subcellular location">
    <subcellularLocation>
        <location evidence="1">Cell inner membrane</location>
        <topology evidence="1">Multi-pass membrane protein</topology>
    </subcellularLocation>
    <subcellularLocation>
        <location evidence="8">Cell membrane</location>
        <topology evidence="8">Multi-pass membrane protein</topology>
    </subcellularLocation>
</comment>
<dbReference type="GO" id="GO:0055085">
    <property type="term" value="P:transmembrane transport"/>
    <property type="evidence" value="ECO:0007669"/>
    <property type="project" value="InterPro"/>
</dbReference>
<dbReference type="PROSITE" id="PS50928">
    <property type="entry name" value="ABC_TM1"/>
    <property type="match status" value="1"/>
</dbReference>
<gene>
    <name evidence="10" type="ORF">CAL29_03095</name>
</gene>
<feature type="transmembrane region" description="Helical" evidence="8">
    <location>
        <begin position="42"/>
        <end position="68"/>
    </location>
</feature>
<name>A0A261SMC8_9BORD</name>
<dbReference type="Pfam" id="PF00528">
    <property type="entry name" value="BPD_transp_1"/>
    <property type="match status" value="1"/>
</dbReference>
<keyword evidence="6 8" id="KW-1133">Transmembrane helix</keyword>
<dbReference type="CDD" id="cd06261">
    <property type="entry name" value="TM_PBP2"/>
    <property type="match status" value="1"/>
</dbReference>
<evidence type="ECO:0000313" key="10">
    <source>
        <dbReference type="EMBL" id="OZI38578.1"/>
    </source>
</evidence>
<keyword evidence="7 8" id="KW-0472">Membrane</keyword>
<evidence type="ECO:0000256" key="3">
    <source>
        <dbReference type="ARBA" id="ARBA00022475"/>
    </source>
</evidence>
<proteinExistence type="inferred from homology"/>
<comment type="similarity">
    <text evidence="8">Belongs to the binding-protein-dependent transport system permease family.</text>
</comment>
<evidence type="ECO:0000256" key="7">
    <source>
        <dbReference type="ARBA" id="ARBA00023136"/>
    </source>
</evidence>
<keyword evidence="4" id="KW-0997">Cell inner membrane</keyword>
<evidence type="ECO:0000256" key="8">
    <source>
        <dbReference type="RuleBase" id="RU363032"/>
    </source>
</evidence>
<feature type="transmembrane region" description="Helical" evidence="8">
    <location>
        <begin position="80"/>
        <end position="100"/>
    </location>
</feature>
<evidence type="ECO:0000256" key="5">
    <source>
        <dbReference type="ARBA" id="ARBA00022692"/>
    </source>
</evidence>
<sequence>MPLVAVAWVSLFSNKIISLPPHGYSVAWYVNAWNLDNFRDGFLLSMQVALLSTAAGLLVAVPAALALVRGRFPGRALISTVLLSPMLIPGVVAGSALYVFYIQFEVLTDWQVAGTTPGLLGAHVVLTIPWIVRLTVASLASVSESVEEAALNLGAKPWAVLWHVTLPMIRPGLVAGGLFSFIVSFTDLEKSIFLVGPGMTTLPIAILNYLEWNMDPTVCAVATVQILIIGAALMISDRYVKLSRVF</sequence>
<accession>A0A261SMC8</accession>
<reference evidence="11" key="1">
    <citation type="submission" date="2017-05" db="EMBL/GenBank/DDBJ databases">
        <title>Complete and WGS of Bordetella genogroups.</title>
        <authorList>
            <person name="Spilker T."/>
            <person name="Lipuma J."/>
        </authorList>
    </citation>
    <scope>NUCLEOTIDE SEQUENCE [LARGE SCALE GENOMIC DNA]</scope>
    <source>
        <strain evidence="11">AU16122</strain>
    </source>
</reference>
<keyword evidence="5 8" id="KW-0812">Transmembrane</keyword>
<keyword evidence="2 8" id="KW-0813">Transport</keyword>
<evidence type="ECO:0000313" key="11">
    <source>
        <dbReference type="Proteomes" id="UP000216020"/>
    </source>
</evidence>
<feature type="domain" description="ABC transmembrane type-1" evidence="9">
    <location>
        <begin position="42"/>
        <end position="236"/>
    </location>
</feature>
<evidence type="ECO:0000256" key="4">
    <source>
        <dbReference type="ARBA" id="ARBA00022519"/>
    </source>
</evidence>